<evidence type="ECO:0000256" key="6">
    <source>
        <dbReference type="ARBA" id="ARBA00023136"/>
    </source>
</evidence>
<keyword evidence="9" id="KW-0768">Sushi</keyword>
<keyword evidence="5" id="KW-1133">Transmembrane helix</keyword>
<reference evidence="11" key="1">
    <citation type="journal article" date="2021" name="Mol. Ecol. Resour.">
        <title>Phylogenomic analyses of the genus Drosophila reveals genomic signals of climate adaptation.</title>
        <authorList>
            <person name="Li F."/>
            <person name="Rane R.V."/>
            <person name="Luria V."/>
            <person name="Xiong Z."/>
            <person name="Chen J."/>
            <person name="Li Z."/>
            <person name="Catullo R.A."/>
            <person name="Griffin P.C."/>
            <person name="Schiffer M."/>
            <person name="Pearce S."/>
            <person name="Lee S.F."/>
            <person name="McElroy K."/>
            <person name="Stocker A."/>
            <person name="Shirriffs J."/>
            <person name="Cockerell F."/>
            <person name="Coppin C."/>
            <person name="Sgro C.M."/>
            <person name="Karger A."/>
            <person name="Cain J.W."/>
            <person name="Weber J.A."/>
            <person name="Santpere G."/>
            <person name="Kirschner M.W."/>
            <person name="Hoffmann A.A."/>
            <person name="Oakeshott J.G."/>
            <person name="Zhang G."/>
        </authorList>
    </citation>
    <scope>NUCLEOTIDE SEQUENCE</scope>
    <source>
        <strain evidence="11">BGI-SZ-2011g</strain>
    </source>
</reference>
<dbReference type="GO" id="GO:0005886">
    <property type="term" value="C:plasma membrane"/>
    <property type="evidence" value="ECO:0007669"/>
    <property type="project" value="TreeGrafter"/>
</dbReference>
<dbReference type="Pfam" id="PF00057">
    <property type="entry name" value="Ldl_recept_a"/>
    <property type="match status" value="2"/>
</dbReference>
<dbReference type="InterPro" id="IPR000436">
    <property type="entry name" value="Sushi_SCR_CCP_dom"/>
</dbReference>
<gene>
    <name evidence="11" type="ORF">KR093_011836</name>
</gene>
<evidence type="ECO:0000256" key="3">
    <source>
        <dbReference type="ARBA" id="ARBA00022692"/>
    </source>
</evidence>
<proteinExistence type="predicted"/>
<organism evidence="11 12">
    <name type="scientific">Drosophila rubida</name>
    <dbReference type="NCBI Taxonomy" id="30044"/>
    <lineage>
        <taxon>Eukaryota</taxon>
        <taxon>Metazoa</taxon>
        <taxon>Ecdysozoa</taxon>
        <taxon>Arthropoda</taxon>
        <taxon>Hexapoda</taxon>
        <taxon>Insecta</taxon>
        <taxon>Pterygota</taxon>
        <taxon>Neoptera</taxon>
        <taxon>Endopterygota</taxon>
        <taxon>Diptera</taxon>
        <taxon>Brachycera</taxon>
        <taxon>Muscomorpha</taxon>
        <taxon>Ephydroidea</taxon>
        <taxon>Drosophilidae</taxon>
        <taxon>Drosophila</taxon>
    </lineage>
</organism>
<dbReference type="InterPro" id="IPR023415">
    <property type="entry name" value="LDLR_class-A_CS"/>
</dbReference>
<dbReference type="Gene3D" id="2.40.10.10">
    <property type="entry name" value="Trypsin-like serine proteases"/>
    <property type="match status" value="1"/>
</dbReference>
<dbReference type="SUPFAM" id="SSF57535">
    <property type="entry name" value="Complement control module/SCR domain"/>
    <property type="match status" value="1"/>
</dbReference>
<evidence type="ECO:0000259" key="10">
    <source>
        <dbReference type="PROSITE" id="PS50923"/>
    </source>
</evidence>
<accession>A0AAD4PIY9</accession>
<feature type="disulfide bond" evidence="8">
    <location>
        <begin position="18"/>
        <end position="36"/>
    </location>
</feature>
<feature type="disulfide bond" evidence="8">
    <location>
        <begin position="109"/>
        <end position="121"/>
    </location>
</feature>
<feature type="non-terminal residue" evidence="11">
    <location>
        <position position="1"/>
    </location>
</feature>
<dbReference type="SUPFAM" id="SSF50494">
    <property type="entry name" value="Trypsin-like serine proteases"/>
    <property type="match status" value="1"/>
</dbReference>
<evidence type="ECO:0000256" key="1">
    <source>
        <dbReference type="ARBA" id="ARBA00004167"/>
    </source>
</evidence>
<comment type="caution">
    <text evidence="9">Lacks conserved residue(s) required for the propagation of feature annotation.</text>
</comment>
<feature type="non-terminal residue" evidence="11">
    <location>
        <position position="424"/>
    </location>
</feature>
<dbReference type="InterPro" id="IPR002172">
    <property type="entry name" value="LDrepeatLR_classA_rpt"/>
</dbReference>
<dbReference type="EMBL" id="JAJJHW010003409">
    <property type="protein sequence ID" value="KAH8360266.1"/>
    <property type="molecule type" value="Genomic_DNA"/>
</dbReference>
<dbReference type="InterPro" id="IPR050685">
    <property type="entry name" value="LDLR"/>
</dbReference>
<keyword evidence="3" id="KW-0812">Transmembrane</keyword>
<feature type="disulfide bond" evidence="8">
    <location>
        <begin position="116"/>
        <end position="134"/>
    </location>
</feature>
<name>A0AAD4PIY9_9MUSC</name>
<evidence type="ECO:0000256" key="4">
    <source>
        <dbReference type="ARBA" id="ARBA00022737"/>
    </source>
</evidence>
<evidence type="ECO:0000313" key="12">
    <source>
        <dbReference type="Proteomes" id="UP001200034"/>
    </source>
</evidence>
<dbReference type="PROSITE" id="PS50923">
    <property type="entry name" value="SUSHI"/>
    <property type="match status" value="1"/>
</dbReference>
<keyword evidence="7 8" id="KW-1015">Disulfide bond</keyword>
<dbReference type="InterPro" id="IPR009003">
    <property type="entry name" value="Peptidase_S1_PA"/>
</dbReference>
<dbReference type="InterPro" id="IPR036055">
    <property type="entry name" value="LDL_receptor-like_sf"/>
</dbReference>
<evidence type="ECO:0000313" key="11">
    <source>
        <dbReference type="EMBL" id="KAH8360266.1"/>
    </source>
</evidence>
<dbReference type="Gene3D" id="4.10.400.10">
    <property type="entry name" value="Low-density Lipoprotein Receptor"/>
    <property type="match status" value="3"/>
</dbReference>
<dbReference type="PROSITE" id="PS50068">
    <property type="entry name" value="LDLRA_2"/>
    <property type="match status" value="3"/>
</dbReference>
<evidence type="ECO:0000256" key="2">
    <source>
        <dbReference type="ARBA" id="ARBA00004308"/>
    </source>
</evidence>
<dbReference type="PROSITE" id="PS01209">
    <property type="entry name" value="LDLRA_1"/>
    <property type="match status" value="2"/>
</dbReference>
<comment type="caution">
    <text evidence="11">The sequence shown here is derived from an EMBL/GenBank/DDBJ whole genome shotgun (WGS) entry which is preliminary data.</text>
</comment>
<dbReference type="Proteomes" id="UP001200034">
    <property type="component" value="Unassembled WGS sequence"/>
</dbReference>
<protein>
    <recommendedName>
        <fullName evidence="10">Sushi domain-containing protein</fullName>
    </recommendedName>
</protein>
<dbReference type="CDD" id="cd00112">
    <property type="entry name" value="LDLa"/>
    <property type="match status" value="2"/>
</dbReference>
<dbReference type="GO" id="GO:0012505">
    <property type="term" value="C:endomembrane system"/>
    <property type="evidence" value="ECO:0007669"/>
    <property type="project" value="UniProtKB-SubCell"/>
</dbReference>
<dbReference type="SUPFAM" id="SSF57424">
    <property type="entry name" value="LDL receptor-like module"/>
    <property type="match status" value="3"/>
</dbReference>
<evidence type="ECO:0000256" key="7">
    <source>
        <dbReference type="ARBA" id="ARBA00023157"/>
    </source>
</evidence>
<dbReference type="PRINTS" id="PR00261">
    <property type="entry name" value="LDLRECEPTOR"/>
</dbReference>
<sequence>TFVTCYATACEMQNLFRCGYGGCINETRTCDGKIDCLDGSDENKFLCADDSNIDAIYKDLRGDCSEKYGLSCKIKSGNICLKWSQICDGIIDCVDASDEKSELCSSSLCPEESLHCENGACINKEDFCNHKTDCADGSDEIPEICSPRVNVDRNQAGKVPPTYKDSALSNDEIDPYNGLPPEQSVWQPNGCRLASMVGMHITDYFTDFSYIPNTEVPLRTVVAVNCEDGYENFNTGINRCIDNKWATDFSCMRVCDQSPMIRNPRYATVCIQFDTLGDCKVDTFIQDTELQVTCAPGYQASKNANQMGKHICSSNGTWLQKDANPNCEAICGIRSAHHPTITPWTVSIFERDYYQSDTYVFRCSGTILSPHVILTASSCFGDQAALNDSHIFYSVVVGEHNISYNQFEDHGYDVRYLSDITIAT</sequence>
<keyword evidence="12" id="KW-1185">Reference proteome</keyword>
<dbReference type="PANTHER" id="PTHR24270">
    <property type="entry name" value="LOW-DENSITY LIPOPROTEIN RECEPTOR-RELATED"/>
    <property type="match status" value="1"/>
</dbReference>
<evidence type="ECO:0000256" key="9">
    <source>
        <dbReference type="PROSITE-ProRule" id="PRU00302"/>
    </source>
</evidence>
<keyword evidence="6" id="KW-0472">Membrane</keyword>
<dbReference type="GO" id="GO:0016192">
    <property type="term" value="P:vesicle-mediated transport"/>
    <property type="evidence" value="ECO:0007669"/>
    <property type="project" value="UniProtKB-ARBA"/>
</dbReference>
<dbReference type="InterPro" id="IPR035976">
    <property type="entry name" value="Sushi/SCR/CCP_sf"/>
</dbReference>
<dbReference type="AlphaFoldDB" id="A0AAD4PIY9"/>
<evidence type="ECO:0000256" key="5">
    <source>
        <dbReference type="ARBA" id="ARBA00022989"/>
    </source>
</evidence>
<keyword evidence="4" id="KW-0677">Repeat</keyword>
<evidence type="ECO:0000256" key="8">
    <source>
        <dbReference type="PROSITE-ProRule" id="PRU00124"/>
    </source>
</evidence>
<comment type="subcellular location">
    <subcellularLocation>
        <location evidence="2">Endomembrane system</location>
    </subcellularLocation>
    <subcellularLocation>
        <location evidence="1">Membrane</location>
        <topology evidence="1">Single-pass membrane protein</topology>
    </subcellularLocation>
</comment>
<feature type="domain" description="Sushi" evidence="10">
    <location>
        <begin position="253"/>
        <end position="329"/>
    </location>
</feature>
<dbReference type="SMART" id="SM00192">
    <property type="entry name" value="LDLa"/>
    <property type="match status" value="3"/>
</dbReference>
<dbReference type="InterPro" id="IPR043504">
    <property type="entry name" value="Peptidase_S1_PA_chymotrypsin"/>
</dbReference>